<sequence length="270" mass="28582">MFNFAQVSSRSIGTITFDVVTTEDHQSDLSITENPIESGAAIADHAVVQPKQVTINGIMVDHDHGTFGINSPYIGNIRGVVDFLNNFPFPVPVITQTSQTIARAGRVISQAAGVYSQVKSVVNQVRAIAPFLPDFGLGGLLDSGVGDSRVQKCYADLIACQKSGETIEIQTGIHLYKDMMIQSISVNQSQDGSATFTITAREIFIVSTQTTQSSQSSGSSNGKGGNKTSTIGKTKSGRAAVQSASKTQQGTTRPANAEPRKTSALKNILS</sequence>
<protein>
    <recommendedName>
        <fullName evidence="2">Dit-like phage tail protein N-terminal domain-containing protein</fullName>
    </recommendedName>
</protein>
<feature type="region of interest" description="Disordered" evidence="1">
    <location>
        <begin position="209"/>
        <end position="270"/>
    </location>
</feature>
<evidence type="ECO:0000259" key="2">
    <source>
        <dbReference type="Pfam" id="PF21821"/>
    </source>
</evidence>
<evidence type="ECO:0000256" key="1">
    <source>
        <dbReference type="SAM" id="MobiDB-lite"/>
    </source>
</evidence>
<proteinExistence type="predicted"/>
<feature type="compositionally biased region" description="Polar residues" evidence="1">
    <location>
        <begin position="242"/>
        <end position="254"/>
    </location>
</feature>
<dbReference type="InterPro" id="IPR048494">
    <property type="entry name" value="Dit-like_N"/>
</dbReference>
<evidence type="ECO:0000313" key="3">
    <source>
        <dbReference type="EMBL" id="DAF48132.1"/>
    </source>
</evidence>
<reference evidence="3" key="1">
    <citation type="journal article" date="2021" name="Proc. Natl. Acad. Sci. U.S.A.">
        <title>A Catalog of Tens of Thousands of Viruses from Human Metagenomes Reveals Hidden Associations with Chronic Diseases.</title>
        <authorList>
            <person name="Tisza M.J."/>
            <person name="Buck C.B."/>
        </authorList>
    </citation>
    <scope>NUCLEOTIDE SEQUENCE</scope>
    <source>
        <strain evidence="3">CtVKV3</strain>
    </source>
</reference>
<feature type="domain" description="Dit-like phage tail protein N-terminal" evidence="2">
    <location>
        <begin position="17"/>
        <end position="212"/>
    </location>
</feature>
<feature type="compositionally biased region" description="Low complexity" evidence="1">
    <location>
        <begin position="209"/>
        <end position="230"/>
    </location>
</feature>
<name>A0A8S5SAQ0_9CAUD</name>
<dbReference type="Pfam" id="PF21821">
    <property type="entry name" value="Dit_like"/>
    <property type="match status" value="1"/>
</dbReference>
<accession>A0A8S5SAQ0</accession>
<organism evidence="3">
    <name type="scientific">Myoviridae sp. ctVKV3</name>
    <dbReference type="NCBI Taxonomy" id="2827688"/>
    <lineage>
        <taxon>Viruses</taxon>
        <taxon>Duplodnaviria</taxon>
        <taxon>Heunggongvirae</taxon>
        <taxon>Uroviricota</taxon>
        <taxon>Caudoviricetes</taxon>
    </lineage>
</organism>
<dbReference type="EMBL" id="BK032563">
    <property type="protein sequence ID" value="DAF48132.1"/>
    <property type="molecule type" value="Genomic_DNA"/>
</dbReference>